<sequence>MELINCSKCGRTFGSVNGEKYCSKCRDDDYDDFVKVRDYLYDNPKSTIKEVSEETGVSEKKILKFLKEERIEIAEEANAILSCERCGKSIKSGRYCETCKLALQKELETAAKSINTNKNKQTYHISKVKK</sequence>
<evidence type="ECO:0000313" key="3">
    <source>
        <dbReference type="Proteomes" id="UP000092605"/>
    </source>
</evidence>
<evidence type="ECO:0000313" key="2">
    <source>
        <dbReference type="EMBL" id="SHL05690.1"/>
    </source>
</evidence>
<keyword evidence="1" id="KW-0969">Cilium</keyword>
<reference evidence="2 4" key="2">
    <citation type="submission" date="2016-11" db="EMBL/GenBank/DDBJ databases">
        <authorList>
            <person name="Varghese N."/>
            <person name="Submissions S."/>
        </authorList>
    </citation>
    <scope>NUCLEOTIDE SEQUENCE [LARGE SCALE GENOMIC DNA]</scope>
    <source>
        <strain evidence="2 4">DSM 7308</strain>
    </source>
</reference>
<comment type="caution">
    <text evidence="1">The sequence shown here is derived from an EMBL/GenBank/DDBJ whole genome shotgun (WGS) entry which is preliminary data.</text>
</comment>
<dbReference type="STRING" id="1121328.JWYL7_0131"/>
<keyword evidence="4" id="KW-1185">Reference proteome</keyword>
<dbReference type="RefSeq" id="WP_066067556.1">
    <property type="nucleotide sequence ID" value="NZ_FRBG01000010.1"/>
</dbReference>
<evidence type="ECO:0000313" key="1">
    <source>
        <dbReference type="EMBL" id="KXZ39056.1"/>
    </source>
</evidence>
<dbReference type="EMBL" id="LSFY01000001">
    <property type="protein sequence ID" value="KXZ39056.1"/>
    <property type="molecule type" value="Genomic_DNA"/>
</dbReference>
<dbReference type="Proteomes" id="UP000323392">
    <property type="component" value="Unassembled WGS sequence"/>
</dbReference>
<reference evidence="1 3" key="1">
    <citation type="submission" date="2016-02" db="EMBL/GenBank/DDBJ databases">
        <title>Draft genome sequence for Clostridium paradoxum JW-YL-7.</title>
        <authorList>
            <person name="Utturkar S.M."/>
            <person name="Lancaster A."/>
            <person name="Poole F.L."/>
            <person name="Adams M.W."/>
            <person name="Brown S.D."/>
        </authorList>
    </citation>
    <scope>NUCLEOTIDE SEQUENCE [LARGE SCALE GENOMIC DNA]</scope>
    <source>
        <strain evidence="1 3">JW-YL-7</strain>
    </source>
</reference>
<dbReference type="AlphaFoldDB" id="A0A150FN75"/>
<dbReference type="EMBL" id="FRBG01000010">
    <property type="protein sequence ID" value="SHL05690.1"/>
    <property type="molecule type" value="Genomic_DNA"/>
</dbReference>
<evidence type="ECO:0000313" key="4">
    <source>
        <dbReference type="Proteomes" id="UP000323392"/>
    </source>
</evidence>
<protein>
    <submittedName>
        <fullName evidence="2">Flagellar operon protein TIGR03826</fullName>
    </submittedName>
    <submittedName>
        <fullName evidence="1">YvyF, regulator of flagella formation</fullName>
    </submittedName>
</protein>
<proteinExistence type="predicted"/>
<keyword evidence="1" id="KW-0282">Flagellum</keyword>
<dbReference type="OrthoDB" id="1739831at2"/>
<keyword evidence="1" id="KW-0966">Cell projection</keyword>
<organism evidence="1 3">
    <name type="scientific">Alkalithermobacter thermoalcaliphilus JW-YL-7 = DSM 7308</name>
    <dbReference type="NCBI Taxonomy" id="1121328"/>
    <lineage>
        <taxon>Bacteria</taxon>
        <taxon>Bacillati</taxon>
        <taxon>Bacillota</taxon>
        <taxon>Clostridia</taxon>
        <taxon>Peptostreptococcales</taxon>
        <taxon>Tepidibacteraceae</taxon>
        <taxon>Alkalithermobacter</taxon>
    </lineage>
</organism>
<gene>
    <name evidence="1" type="ORF">JWYL7_0131</name>
    <name evidence="2" type="ORF">SAMN05661008_01376</name>
</gene>
<dbReference type="PATRIC" id="fig|1121328.3.peg.129"/>
<accession>A0A150FN75</accession>
<name>A0A150FN75_CLOPD</name>
<dbReference type="Proteomes" id="UP000092605">
    <property type="component" value="Unassembled WGS sequence"/>
</dbReference>